<evidence type="ECO:0000313" key="1">
    <source>
        <dbReference type="EMBL" id="MDH6221665.1"/>
    </source>
</evidence>
<proteinExistence type="predicted"/>
<dbReference type="Proteomes" id="UP001160499">
    <property type="component" value="Unassembled WGS sequence"/>
</dbReference>
<comment type="caution">
    <text evidence="1">The sequence shown here is derived from an EMBL/GenBank/DDBJ whole genome shotgun (WGS) entry which is preliminary data.</text>
</comment>
<gene>
    <name evidence="1" type="ORF">M2283_009012</name>
</gene>
<sequence>MQHRDLVRERVVGGLPGMAGGLALAPRVVGGACQGFDDR</sequence>
<accession>A0ABT6M0R2</accession>
<dbReference type="EMBL" id="JARXVH010000024">
    <property type="protein sequence ID" value="MDH6221665.1"/>
    <property type="molecule type" value="Genomic_DNA"/>
</dbReference>
<organism evidence="1 2">
    <name type="scientific">Streptomyces pseudovenezuelae</name>
    <dbReference type="NCBI Taxonomy" id="67350"/>
    <lineage>
        <taxon>Bacteria</taxon>
        <taxon>Bacillati</taxon>
        <taxon>Actinomycetota</taxon>
        <taxon>Actinomycetes</taxon>
        <taxon>Kitasatosporales</taxon>
        <taxon>Streptomycetaceae</taxon>
        <taxon>Streptomyces</taxon>
        <taxon>Streptomyces aurantiacus group</taxon>
    </lineage>
</organism>
<evidence type="ECO:0000313" key="2">
    <source>
        <dbReference type="Proteomes" id="UP001160499"/>
    </source>
</evidence>
<reference evidence="1 2" key="1">
    <citation type="submission" date="2023-04" db="EMBL/GenBank/DDBJ databases">
        <title>Forest soil microbial communities from Buena Vista Peninsula, Colon Province, Panama.</title>
        <authorList>
            <person name="Bouskill N."/>
        </authorList>
    </citation>
    <scope>NUCLEOTIDE SEQUENCE [LARGE SCALE GENOMIC DNA]</scope>
    <source>
        <strain evidence="1 2">GGS1</strain>
    </source>
</reference>
<protein>
    <submittedName>
        <fullName evidence="1">Uncharacterized protein</fullName>
    </submittedName>
</protein>
<keyword evidence="2" id="KW-1185">Reference proteome</keyword>
<name>A0ABT6M0R2_9ACTN</name>